<evidence type="ECO:0000256" key="3">
    <source>
        <dbReference type="ARBA" id="ARBA00022679"/>
    </source>
</evidence>
<name>A0ABR2J297_9EUKA</name>
<dbReference type="InterPro" id="IPR049625">
    <property type="entry name" value="Glyco_transf_61_cat"/>
</dbReference>
<keyword evidence="5" id="KW-1133">Transmembrane helix</keyword>
<dbReference type="PANTHER" id="PTHR20961:SF38">
    <property type="entry name" value="PROTEIN O-LINKED-MANNOSE BETA-1,4-N-ACETYLGLUCOSAMINYLTRANSFERASE 2"/>
    <property type="match status" value="1"/>
</dbReference>
<dbReference type="Pfam" id="PF04577">
    <property type="entry name" value="Glyco_transf_61"/>
    <property type="match status" value="1"/>
</dbReference>
<protein>
    <recommendedName>
        <fullName evidence="9">Glycosyltransferase 61 catalytic domain-containing protein</fullName>
    </recommendedName>
</protein>
<keyword evidence="4" id="KW-0812">Transmembrane</keyword>
<feature type="compositionally biased region" description="Basic and acidic residues" evidence="8">
    <location>
        <begin position="47"/>
        <end position="56"/>
    </location>
</feature>
<dbReference type="EMBL" id="JAPFFF010000014">
    <property type="protein sequence ID" value="KAK8871105.1"/>
    <property type="molecule type" value="Genomic_DNA"/>
</dbReference>
<keyword evidence="2" id="KW-0328">Glycosyltransferase</keyword>
<feature type="compositionally biased region" description="Basic and acidic residues" evidence="8">
    <location>
        <begin position="20"/>
        <end position="38"/>
    </location>
</feature>
<dbReference type="Proteomes" id="UP001470230">
    <property type="component" value="Unassembled WGS sequence"/>
</dbReference>
<evidence type="ECO:0000256" key="8">
    <source>
        <dbReference type="SAM" id="MobiDB-lite"/>
    </source>
</evidence>
<keyword evidence="3" id="KW-0808">Transferase</keyword>
<keyword evidence="7" id="KW-0325">Glycoprotein</keyword>
<sequence length="335" mass="39180">MKPQKKMTRRKKKTKQKKIDHKENSNEEIDTKRAEANSRDQSITIDLHNKKDNEYKQNKENDEAYAISRSPNPISDLLNKANENKSTIIHNPINNTKGTEIKVKSRNNQENQNNEFNEITQKVEDKISTKAIVLEDTNKASSDFICEPSSSSPLVLIIKRKTEKEIRRLINHDEIVNVTKSLCPFCEVREIELQKYDKYGQIRVTCGASLIAGVHGSGLTHAMWMKPSTEENPTALFEFLPYKYTCRHWYQQMCETFGVQYYPIYTNFLNQSRWEPGHNATKVNRCHTNDGECERGRCHDFLRDQSIIADVEQYKKDTEKFFLQLKKSYEKFKNN</sequence>
<comment type="subcellular location">
    <subcellularLocation>
        <location evidence="1">Membrane</location>
        <topology evidence="1">Single-pass membrane protein</topology>
    </subcellularLocation>
</comment>
<evidence type="ECO:0000256" key="6">
    <source>
        <dbReference type="ARBA" id="ARBA00023136"/>
    </source>
</evidence>
<evidence type="ECO:0000259" key="9">
    <source>
        <dbReference type="Pfam" id="PF04577"/>
    </source>
</evidence>
<gene>
    <name evidence="10" type="ORF">M9Y10_009018</name>
</gene>
<evidence type="ECO:0000256" key="2">
    <source>
        <dbReference type="ARBA" id="ARBA00022676"/>
    </source>
</evidence>
<evidence type="ECO:0000256" key="7">
    <source>
        <dbReference type="ARBA" id="ARBA00023180"/>
    </source>
</evidence>
<accession>A0ABR2J297</accession>
<evidence type="ECO:0000256" key="1">
    <source>
        <dbReference type="ARBA" id="ARBA00004167"/>
    </source>
</evidence>
<dbReference type="PANTHER" id="PTHR20961">
    <property type="entry name" value="GLYCOSYLTRANSFERASE"/>
    <property type="match status" value="1"/>
</dbReference>
<keyword evidence="6" id="KW-0472">Membrane</keyword>
<proteinExistence type="predicted"/>
<feature type="region of interest" description="Disordered" evidence="8">
    <location>
        <begin position="1"/>
        <end position="56"/>
    </location>
</feature>
<feature type="compositionally biased region" description="Basic residues" evidence="8">
    <location>
        <begin position="1"/>
        <end position="19"/>
    </location>
</feature>
<evidence type="ECO:0000313" key="11">
    <source>
        <dbReference type="Proteomes" id="UP001470230"/>
    </source>
</evidence>
<comment type="caution">
    <text evidence="10">The sequence shown here is derived from an EMBL/GenBank/DDBJ whole genome shotgun (WGS) entry which is preliminary data.</text>
</comment>
<reference evidence="10 11" key="1">
    <citation type="submission" date="2024-04" db="EMBL/GenBank/DDBJ databases">
        <title>Tritrichomonas musculus Genome.</title>
        <authorList>
            <person name="Alves-Ferreira E."/>
            <person name="Grigg M."/>
            <person name="Lorenzi H."/>
            <person name="Galac M."/>
        </authorList>
    </citation>
    <scope>NUCLEOTIDE SEQUENCE [LARGE SCALE GENOMIC DNA]</scope>
    <source>
        <strain evidence="10 11">EAF2021</strain>
    </source>
</reference>
<feature type="domain" description="Glycosyltransferase 61 catalytic" evidence="9">
    <location>
        <begin position="106"/>
        <end position="229"/>
    </location>
</feature>
<evidence type="ECO:0000256" key="5">
    <source>
        <dbReference type="ARBA" id="ARBA00022989"/>
    </source>
</evidence>
<organism evidence="10 11">
    <name type="scientific">Tritrichomonas musculus</name>
    <dbReference type="NCBI Taxonomy" id="1915356"/>
    <lineage>
        <taxon>Eukaryota</taxon>
        <taxon>Metamonada</taxon>
        <taxon>Parabasalia</taxon>
        <taxon>Tritrichomonadida</taxon>
        <taxon>Tritrichomonadidae</taxon>
        <taxon>Tritrichomonas</taxon>
    </lineage>
</organism>
<dbReference type="InterPro" id="IPR007657">
    <property type="entry name" value="Glycosyltransferase_61"/>
</dbReference>
<evidence type="ECO:0000313" key="10">
    <source>
        <dbReference type="EMBL" id="KAK8871105.1"/>
    </source>
</evidence>
<evidence type="ECO:0000256" key="4">
    <source>
        <dbReference type="ARBA" id="ARBA00022692"/>
    </source>
</evidence>
<keyword evidence="11" id="KW-1185">Reference proteome</keyword>